<reference evidence="7" key="1">
    <citation type="submission" date="2007-04" db="EMBL/GenBank/DDBJ databases">
        <title>Annotation of Pediculus humanus corporis strain USDA.</title>
        <authorList>
            <person name="Kirkness E."/>
            <person name="Hannick L."/>
            <person name="Hass B."/>
            <person name="Bruggner R."/>
            <person name="Lawson D."/>
            <person name="Bidwell S."/>
            <person name="Joardar V."/>
            <person name="Caler E."/>
            <person name="Walenz B."/>
            <person name="Inman J."/>
            <person name="Schobel S."/>
            <person name="Galinsky K."/>
            <person name="Amedeo P."/>
            <person name="Strausberg R."/>
        </authorList>
    </citation>
    <scope>NUCLEOTIDE SEQUENCE</scope>
    <source>
        <strain evidence="7">USDA</strain>
    </source>
</reference>
<dbReference type="EMBL" id="DS235873">
    <property type="protein sequence ID" value="EEB19568.1"/>
    <property type="molecule type" value="Genomic_DNA"/>
</dbReference>
<dbReference type="PIRSF" id="PIRSF002419">
    <property type="entry name" value="Tetraspanin"/>
    <property type="match status" value="1"/>
</dbReference>
<dbReference type="InterPro" id="IPR018499">
    <property type="entry name" value="Tetraspanin/Peripherin"/>
</dbReference>
<dbReference type="InterPro" id="IPR018503">
    <property type="entry name" value="Tetraspanin_CS"/>
</dbReference>
<evidence type="ECO:0000313" key="7">
    <source>
        <dbReference type="EMBL" id="EEB19568.1"/>
    </source>
</evidence>
<proteinExistence type="inferred from homology"/>
<comment type="subcellular location">
    <subcellularLocation>
        <location evidence="1 6">Membrane</location>
        <topology evidence="1 6">Multi-pass membrane protein</topology>
    </subcellularLocation>
</comment>
<dbReference type="PANTHER" id="PTHR19282:SF544">
    <property type="entry name" value="TETRASPANIN"/>
    <property type="match status" value="1"/>
</dbReference>
<evidence type="ECO:0000313" key="9">
    <source>
        <dbReference type="Proteomes" id="UP000009046"/>
    </source>
</evidence>
<dbReference type="VEuPathDB" id="VectorBase:PHUM580370"/>
<dbReference type="GeneID" id="8232238"/>
<keyword evidence="9" id="KW-1185">Reference proteome</keyword>
<dbReference type="EnsemblMetazoa" id="PHUM580370-RA">
    <property type="protein sequence ID" value="PHUM580370-PA"/>
    <property type="gene ID" value="PHUM580370"/>
</dbReference>
<accession>E0W1X4</accession>
<evidence type="ECO:0000256" key="5">
    <source>
        <dbReference type="ARBA" id="ARBA00023136"/>
    </source>
</evidence>
<name>E0W1X4_PEDHC</name>
<dbReference type="AlphaFoldDB" id="E0W1X4"/>
<organism>
    <name type="scientific">Pediculus humanus subsp. corporis</name>
    <name type="common">Body louse</name>
    <dbReference type="NCBI Taxonomy" id="121224"/>
    <lineage>
        <taxon>Eukaryota</taxon>
        <taxon>Metazoa</taxon>
        <taxon>Ecdysozoa</taxon>
        <taxon>Arthropoda</taxon>
        <taxon>Hexapoda</taxon>
        <taxon>Insecta</taxon>
        <taxon>Pterygota</taxon>
        <taxon>Neoptera</taxon>
        <taxon>Paraneoptera</taxon>
        <taxon>Psocodea</taxon>
        <taxon>Troctomorpha</taxon>
        <taxon>Phthiraptera</taxon>
        <taxon>Anoplura</taxon>
        <taxon>Pediculidae</taxon>
        <taxon>Pediculus</taxon>
    </lineage>
</organism>
<evidence type="ECO:0000256" key="6">
    <source>
        <dbReference type="RuleBase" id="RU361218"/>
    </source>
</evidence>
<comment type="similarity">
    <text evidence="2 6">Belongs to the tetraspanin (TM4SF) family.</text>
</comment>
<keyword evidence="4 6" id="KW-1133">Transmembrane helix</keyword>
<dbReference type="GO" id="GO:0005886">
    <property type="term" value="C:plasma membrane"/>
    <property type="evidence" value="ECO:0007669"/>
    <property type="project" value="TreeGrafter"/>
</dbReference>
<feature type="transmembrane region" description="Helical" evidence="6">
    <location>
        <begin position="12"/>
        <end position="33"/>
    </location>
</feature>
<feature type="transmembrane region" description="Helical" evidence="6">
    <location>
        <begin position="53"/>
        <end position="80"/>
    </location>
</feature>
<keyword evidence="3 6" id="KW-0812">Transmembrane</keyword>
<dbReference type="HOGENOM" id="CLU_055524_4_1_1"/>
<comment type="caution">
    <text evidence="6">Lacks conserved residue(s) required for the propagation of feature annotation.</text>
</comment>
<dbReference type="KEGG" id="phu:Phum_PHUM580370"/>
<protein>
    <recommendedName>
        <fullName evidence="6">Tetraspanin</fullName>
    </recommendedName>
</protein>
<feature type="transmembrane region" description="Helical" evidence="6">
    <location>
        <begin position="87"/>
        <end position="111"/>
    </location>
</feature>
<dbReference type="PROSITE" id="PS00421">
    <property type="entry name" value="TM4_1"/>
    <property type="match status" value="1"/>
</dbReference>
<dbReference type="InterPro" id="IPR000301">
    <property type="entry name" value="Tetraspanin_animals"/>
</dbReference>
<evidence type="ECO:0000256" key="3">
    <source>
        <dbReference type="ARBA" id="ARBA00022692"/>
    </source>
</evidence>
<dbReference type="OMA" id="INETMCQ"/>
<dbReference type="OrthoDB" id="5870230at2759"/>
<evidence type="ECO:0000256" key="2">
    <source>
        <dbReference type="ARBA" id="ARBA00006840"/>
    </source>
</evidence>
<dbReference type="InParanoid" id="E0W1X4"/>
<evidence type="ECO:0000313" key="8">
    <source>
        <dbReference type="EnsemblMetazoa" id="PHUM580370-PA"/>
    </source>
</evidence>
<sequence>MAVGCAKSILISFNLILWLAGGTLIVLGTWIFVDSSKIHLFHFVTSDDLNTDFGYYLAYILLSLGGFVLISGIFGCCGAVRENRCLLAIYFTLLFILTCIELSVSIVTYIYKDHFLLGLEDRLTSGLIKHYGYKNSNEKYLSFSEAVDFAQYKFKCCGIKSDNDYIKSNWRNESNISVEKRNVPLTCCITQDPGEHE</sequence>
<dbReference type="PRINTS" id="PR00259">
    <property type="entry name" value="TMFOUR"/>
</dbReference>
<dbReference type="Pfam" id="PF00335">
    <property type="entry name" value="Tetraspanin"/>
    <property type="match status" value="1"/>
</dbReference>
<dbReference type="Proteomes" id="UP000009046">
    <property type="component" value="Unassembled WGS sequence"/>
</dbReference>
<gene>
    <name evidence="8" type="primary">8232238</name>
    <name evidence="7" type="ORF">Phum_PHUM580370</name>
</gene>
<dbReference type="PANTHER" id="PTHR19282">
    <property type="entry name" value="TETRASPANIN"/>
    <property type="match status" value="1"/>
</dbReference>
<dbReference type="CTD" id="8232238"/>
<reference evidence="8" key="3">
    <citation type="submission" date="2020-05" db="UniProtKB">
        <authorList>
            <consortium name="EnsemblMetazoa"/>
        </authorList>
    </citation>
    <scope>IDENTIFICATION</scope>
    <source>
        <strain evidence="8">USDA</strain>
    </source>
</reference>
<keyword evidence="5 6" id="KW-0472">Membrane</keyword>
<dbReference type="eggNOG" id="KOG3882">
    <property type="taxonomic scope" value="Eukaryota"/>
</dbReference>
<evidence type="ECO:0000256" key="4">
    <source>
        <dbReference type="ARBA" id="ARBA00022989"/>
    </source>
</evidence>
<dbReference type="Gene3D" id="1.10.1450.10">
    <property type="entry name" value="Tetraspanin"/>
    <property type="match status" value="1"/>
</dbReference>
<dbReference type="SUPFAM" id="SSF48652">
    <property type="entry name" value="Tetraspanin"/>
    <property type="match status" value="1"/>
</dbReference>
<reference evidence="7" key="2">
    <citation type="submission" date="2007-04" db="EMBL/GenBank/DDBJ databases">
        <title>The genome of the human body louse.</title>
        <authorList>
            <consortium name="The Human Body Louse Genome Consortium"/>
            <person name="Kirkness E."/>
            <person name="Walenz B."/>
            <person name="Hass B."/>
            <person name="Bruggner R."/>
            <person name="Strausberg R."/>
        </authorList>
    </citation>
    <scope>NUCLEOTIDE SEQUENCE</scope>
    <source>
        <strain evidence="7">USDA</strain>
    </source>
</reference>
<dbReference type="EMBL" id="AAZO01007060">
    <property type="status" value="NOT_ANNOTATED_CDS"/>
    <property type="molecule type" value="Genomic_DNA"/>
</dbReference>
<dbReference type="InterPro" id="IPR008952">
    <property type="entry name" value="Tetraspanin_EC2_sf"/>
</dbReference>
<dbReference type="RefSeq" id="XP_002432306.1">
    <property type="nucleotide sequence ID" value="XM_002432261.1"/>
</dbReference>
<evidence type="ECO:0000256" key="1">
    <source>
        <dbReference type="ARBA" id="ARBA00004141"/>
    </source>
</evidence>